<comment type="caution">
    <text evidence="1">The sequence shown here is derived from an EMBL/GenBank/DDBJ whole genome shotgun (WGS) entry which is preliminary data.</text>
</comment>
<name>A0AA36MTC9_9DINO</name>
<gene>
    <name evidence="1" type="ORF">EVOR1521_LOCUS7561</name>
</gene>
<evidence type="ECO:0000313" key="2">
    <source>
        <dbReference type="Proteomes" id="UP001178507"/>
    </source>
</evidence>
<proteinExistence type="predicted"/>
<sequence>MGASHAVELIAEHASQSQPGMQSIISGPLDELDPPVTPEEAFEECLALLKYPLDSASESLLKELSLKETDDCNFTLKVILDGKKLDGYGYGKGDGTDRVRNWKKVSADRSKLRITCVDYVDEGKMGAWVTDAKEEPITQCVVNMLKDPGQIEFCLDRKGQRRADPKFRDGLYAWSDAIIGSVQAQKRAKVKVQPDAPSIQEKGLKSMVSEPMDEHVSYDNFFPQLVKAVKTLISGVPKISVEEVSDEELRGTAVDEKGETTTHAVKFSQSAGTLCWTITAGDKVMSQMHRVVHRDPLVMEAWDIGPDGARSCGISKAKQMQKNINDAIEKANSWFG</sequence>
<keyword evidence="2" id="KW-1185">Reference proteome</keyword>
<dbReference type="Proteomes" id="UP001178507">
    <property type="component" value="Unassembled WGS sequence"/>
</dbReference>
<accession>A0AA36MTC9</accession>
<dbReference type="AlphaFoldDB" id="A0AA36MTC9"/>
<dbReference type="EMBL" id="CAUJNA010000613">
    <property type="protein sequence ID" value="CAJ1379276.1"/>
    <property type="molecule type" value="Genomic_DNA"/>
</dbReference>
<reference evidence="1" key="1">
    <citation type="submission" date="2023-08" db="EMBL/GenBank/DDBJ databases">
        <authorList>
            <person name="Chen Y."/>
            <person name="Shah S."/>
            <person name="Dougan E. K."/>
            <person name="Thang M."/>
            <person name="Chan C."/>
        </authorList>
    </citation>
    <scope>NUCLEOTIDE SEQUENCE</scope>
</reference>
<organism evidence="1 2">
    <name type="scientific">Effrenium voratum</name>
    <dbReference type="NCBI Taxonomy" id="2562239"/>
    <lineage>
        <taxon>Eukaryota</taxon>
        <taxon>Sar</taxon>
        <taxon>Alveolata</taxon>
        <taxon>Dinophyceae</taxon>
        <taxon>Suessiales</taxon>
        <taxon>Symbiodiniaceae</taxon>
        <taxon>Effrenium</taxon>
    </lineage>
</organism>
<protein>
    <submittedName>
        <fullName evidence="1">Uncharacterized protein</fullName>
    </submittedName>
</protein>
<evidence type="ECO:0000313" key="1">
    <source>
        <dbReference type="EMBL" id="CAJ1379276.1"/>
    </source>
</evidence>